<gene>
    <name evidence="3" type="ORF">UX05_C0013G0012</name>
</gene>
<dbReference type="InterPro" id="IPR019734">
    <property type="entry name" value="TPR_rpt"/>
</dbReference>
<dbReference type="PROSITE" id="PS50005">
    <property type="entry name" value="TPR"/>
    <property type="match status" value="1"/>
</dbReference>
<dbReference type="Proteomes" id="UP000034264">
    <property type="component" value="Unassembled WGS sequence"/>
</dbReference>
<evidence type="ECO:0000256" key="2">
    <source>
        <dbReference type="SAM" id="Phobius"/>
    </source>
</evidence>
<sequence length="201" mass="22215">MTNSQKFGIFLVLGAMGYVLSTIGKYWYADSLYASGQKNYQFFSKTQNSQYLISSFQSFKSAVKANPSEPAILSEYAVSAAYLYAALAAKDSSASAQLAQTSTLAADQAVSKNPRHPNYYKSAARAYILLSEIDPRYLTLAADTLEKAVLISPTDPRLPYNLGIIYKFLNATDSARLQFQKSLQLKPDFPDAQKQLQEISD</sequence>
<keyword evidence="1" id="KW-0802">TPR repeat</keyword>
<dbReference type="InterPro" id="IPR011990">
    <property type="entry name" value="TPR-like_helical_dom_sf"/>
</dbReference>
<name>A0A0G1M2V0_9BACT</name>
<accession>A0A0G1M2V0</accession>
<evidence type="ECO:0000256" key="1">
    <source>
        <dbReference type="PROSITE-ProRule" id="PRU00339"/>
    </source>
</evidence>
<comment type="caution">
    <text evidence="3">The sequence shown here is derived from an EMBL/GenBank/DDBJ whole genome shotgun (WGS) entry which is preliminary data.</text>
</comment>
<dbReference type="Gene3D" id="1.25.40.10">
    <property type="entry name" value="Tetratricopeptide repeat domain"/>
    <property type="match status" value="1"/>
</dbReference>
<keyword evidence="2" id="KW-1133">Transmembrane helix</keyword>
<dbReference type="EMBL" id="LCKS01000013">
    <property type="protein sequence ID" value="KKU02489.1"/>
    <property type="molecule type" value="Genomic_DNA"/>
</dbReference>
<feature type="transmembrane region" description="Helical" evidence="2">
    <location>
        <begin position="7"/>
        <end position="28"/>
    </location>
</feature>
<proteinExistence type="predicted"/>
<evidence type="ECO:0000313" key="3">
    <source>
        <dbReference type="EMBL" id="KKU02489.1"/>
    </source>
</evidence>
<dbReference type="AlphaFoldDB" id="A0A0G1M2V0"/>
<reference evidence="3 4" key="1">
    <citation type="journal article" date="2015" name="Nature">
        <title>rRNA introns, odd ribosomes, and small enigmatic genomes across a large radiation of phyla.</title>
        <authorList>
            <person name="Brown C.T."/>
            <person name="Hug L.A."/>
            <person name="Thomas B.C."/>
            <person name="Sharon I."/>
            <person name="Castelle C.J."/>
            <person name="Singh A."/>
            <person name="Wilkins M.J."/>
            <person name="Williams K.H."/>
            <person name="Banfield J.F."/>
        </authorList>
    </citation>
    <scope>NUCLEOTIDE SEQUENCE [LARGE SCALE GENOMIC DNA]</scope>
</reference>
<keyword evidence="2" id="KW-0812">Transmembrane</keyword>
<organism evidence="3 4">
    <name type="scientific">Candidatus Amesbacteria bacterium GW2011_GWC2_45_19</name>
    <dbReference type="NCBI Taxonomy" id="1618366"/>
    <lineage>
        <taxon>Bacteria</taxon>
        <taxon>Candidatus Amesiibacteriota</taxon>
    </lineage>
</organism>
<evidence type="ECO:0000313" key="4">
    <source>
        <dbReference type="Proteomes" id="UP000034264"/>
    </source>
</evidence>
<dbReference type="SUPFAM" id="SSF48452">
    <property type="entry name" value="TPR-like"/>
    <property type="match status" value="1"/>
</dbReference>
<keyword evidence="2" id="KW-0472">Membrane</keyword>
<protein>
    <submittedName>
        <fullName evidence="3">Uncharacterized protein</fullName>
    </submittedName>
</protein>
<feature type="repeat" description="TPR" evidence="1">
    <location>
        <begin position="156"/>
        <end position="189"/>
    </location>
</feature>